<dbReference type="Proteomes" id="UP001215151">
    <property type="component" value="Unassembled WGS sequence"/>
</dbReference>
<dbReference type="AlphaFoldDB" id="A0AAD7XD11"/>
<name>A0AAD7XD11_9APHY</name>
<gene>
    <name evidence="1" type="ORF">ONZ51_g6090</name>
</gene>
<organism evidence="1 2">
    <name type="scientific">Trametes cubensis</name>
    <dbReference type="NCBI Taxonomy" id="1111947"/>
    <lineage>
        <taxon>Eukaryota</taxon>
        <taxon>Fungi</taxon>
        <taxon>Dikarya</taxon>
        <taxon>Basidiomycota</taxon>
        <taxon>Agaricomycotina</taxon>
        <taxon>Agaricomycetes</taxon>
        <taxon>Polyporales</taxon>
        <taxon>Polyporaceae</taxon>
        <taxon>Trametes</taxon>
    </lineage>
</organism>
<sequence>MSVLELATVSDKAAGAKLCRLCSTVRLWLLPVLYDTVILSSAKTIERFAYGQMENPDSAVVYPPPASVVRKLWIGPTSSTVQNDLAYSSSAWPITYVHQILVRCASLHALAIVNLYQGDWFRLAHVLPAGLRALTLGPVHGKVDWRYLPCSASLREFTSMDTYMMDLELQQIVAAPHIRTVRRVYSRVDHINLAFDQLECVEKATSLERLEIVCCAESVERAASVLERIARCYKPNPERIALVPKSHLCGSTFDPIAVLFNDWKSSWRT</sequence>
<evidence type="ECO:0000313" key="1">
    <source>
        <dbReference type="EMBL" id="KAJ8481318.1"/>
    </source>
</evidence>
<evidence type="ECO:0000313" key="2">
    <source>
        <dbReference type="Proteomes" id="UP001215151"/>
    </source>
</evidence>
<dbReference type="EMBL" id="JAPEVG010000140">
    <property type="protein sequence ID" value="KAJ8481318.1"/>
    <property type="molecule type" value="Genomic_DNA"/>
</dbReference>
<comment type="caution">
    <text evidence="1">The sequence shown here is derived from an EMBL/GenBank/DDBJ whole genome shotgun (WGS) entry which is preliminary data.</text>
</comment>
<accession>A0AAD7XD11</accession>
<proteinExistence type="predicted"/>
<reference evidence="1" key="1">
    <citation type="submission" date="2022-11" db="EMBL/GenBank/DDBJ databases">
        <title>Genome Sequence of Cubamyces cubensis.</title>
        <authorList>
            <person name="Buettner E."/>
        </authorList>
    </citation>
    <scope>NUCLEOTIDE SEQUENCE</scope>
    <source>
        <strain evidence="1">MPL-01</strain>
    </source>
</reference>
<protein>
    <submittedName>
        <fullName evidence="1">Uncharacterized protein</fullName>
    </submittedName>
</protein>
<keyword evidence="2" id="KW-1185">Reference proteome</keyword>